<dbReference type="STRING" id="1276220.STAIW_v1c01320"/>
<dbReference type="AlphaFoldDB" id="S5MAN4"/>
<sequence length="86" mass="10478">MNEWEIRKNLILTNTAFIFKFYEKFQNEIISKYNSNSIVLFTDLMKNEDRYYYLVKRIEFINFSNNILKNNEIISIKTILKKVLKA</sequence>
<accession>S5MAN4</accession>
<protein>
    <submittedName>
        <fullName evidence="1">Uncharacterized protein</fullName>
    </submittedName>
</protein>
<name>S5MAN4_9MOLU</name>
<evidence type="ECO:0000313" key="1">
    <source>
        <dbReference type="EMBL" id="AGR40818.1"/>
    </source>
</evidence>
<dbReference type="KEGG" id="stai:STAIW_v1c01320"/>
<gene>
    <name evidence="1" type="ORF">STAIW_v1c01320</name>
</gene>
<dbReference type="HOGENOM" id="CLU_2496361_0_0_14"/>
<organism evidence="1 2">
    <name type="scientific">Spiroplasma taiwanense CT-1</name>
    <dbReference type="NCBI Taxonomy" id="1276220"/>
    <lineage>
        <taxon>Bacteria</taxon>
        <taxon>Bacillati</taxon>
        <taxon>Mycoplasmatota</taxon>
        <taxon>Mollicutes</taxon>
        <taxon>Entomoplasmatales</taxon>
        <taxon>Spiroplasmataceae</taxon>
        <taxon>Spiroplasma</taxon>
    </lineage>
</organism>
<evidence type="ECO:0000313" key="2">
    <source>
        <dbReference type="Proteomes" id="UP000014984"/>
    </source>
</evidence>
<keyword evidence="2" id="KW-1185">Reference proteome</keyword>
<dbReference type="Proteomes" id="UP000014984">
    <property type="component" value="Chromosome"/>
</dbReference>
<dbReference type="EMBL" id="CP005074">
    <property type="protein sequence ID" value="AGR40818.1"/>
    <property type="molecule type" value="Genomic_DNA"/>
</dbReference>
<reference evidence="1 2" key="1">
    <citation type="journal article" date="2013" name="Genome Biol. Evol.">
        <title>Comparison of metabolic capacities and inference of gene content evolution in mosquito-associated Spiroplasma diminutum and S. taiwanense.</title>
        <authorList>
            <person name="Lo W.S."/>
            <person name="Ku C."/>
            <person name="Chen L.L."/>
            <person name="Chang T.H."/>
            <person name="Kuo C.H."/>
        </authorList>
    </citation>
    <scope>NUCLEOTIDE SEQUENCE [LARGE SCALE GENOMIC DNA]</scope>
    <source>
        <strain evidence="1">CT-1</strain>
    </source>
</reference>
<proteinExistence type="predicted"/>